<sequence length="61" mass="6652">SSNSDLKAFGHNPSNGNFAALTWMYSSTLTEFCLIMIGRAVTEGSKSYVAINAQYPQARHP</sequence>
<keyword evidence="2" id="KW-1185">Reference proteome</keyword>
<evidence type="ECO:0000313" key="1">
    <source>
        <dbReference type="EMBL" id="KXN72524.1"/>
    </source>
</evidence>
<reference evidence="1 2" key="1">
    <citation type="journal article" date="2015" name="Genome Biol. Evol.">
        <title>Phylogenomic analyses indicate that early fungi evolved digesting cell walls of algal ancestors of land plants.</title>
        <authorList>
            <person name="Chang Y."/>
            <person name="Wang S."/>
            <person name="Sekimoto S."/>
            <person name="Aerts A.L."/>
            <person name="Choi C."/>
            <person name="Clum A."/>
            <person name="LaButti K.M."/>
            <person name="Lindquist E.A."/>
            <person name="Yee Ngan C."/>
            <person name="Ohm R.A."/>
            <person name="Salamov A.A."/>
            <person name="Grigoriev I.V."/>
            <person name="Spatafora J.W."/>
            <person name="Berbee M.L."/>
        </authorList>
    </citation>
    <scope>NUCLEOTIDE SEQUENCE [LARGE SCALE GENOMIC DNA]</scope>
    <source>
        <strain evidence="1 2">NRRL 28638</strain>
    </source>
</reference>
<dbReference type="STRING" id="796925.A0A137PBY6"/>
<gene>
    <name evidence="1" type="ORF">CONCODRAFT_36760</name>
</gene>
<feature type="non-terminal residue" evidence="1">
    <location>
        <position position="1"/>
    </location>
</feature>
<dbReference type="AlphaFoldDB" id="A0A137PBY6"/>
<protein>
    <submittedName>
        <fullName evidence="1">Uncharacterized protein</fullName>
    </submittedName>
</protein>
<proteinExistence type="predicted"/>
<organism evidence="1 2">
    <name type="scientific">Conidiobolus coronatus (strain ATCC 28846 / CBS 209.66 / NRRL 28638)</name>
    <name type="common">Delacroixia coronata</name>
    <dbReference type="NCBI Taxonomy" id="796925"/>
    <lineage>
        <taxon>Eukaryota</taxon>
        <taxon>Fungi</taxon>
        <taxon>Fungi incertae sedis</taxon>
        <taxon>Zoopagomycota</taxon>
        <taxon>Entomophthoromycotina</taxon>
        <taxon>Entomophthoromycetes</taxon>
        <taxon>Entomophthorales</taxon>
        <taxon>Ancylistaceae</taxon>
        <taxon>Conidiobolus</taxon>
    </lineage>
</organism>
<evidence type="ECO:0000313" key="2">
    <source>
        <dbReference type="Proteomes" id="UP000070444"/>
    </source>
</evidence>
<dbReference type="EMBL" id="KQ964451">
    <property type="protein sequence ID" value="KXN72524.1"/>
    <property type="molecule type" value="Genomic_DNA"/>
</dbReference>
<dbReference type="Proteomes" id="UP000070444">
    <property type="component" value="Unassembled WGS sequence"/>
</dbReference>
<accession>A0A137PBY6</accession>
<name>A0A137PBY6_CONC2</name>